<dbReference type="Gene3D" id="1.10.1660.10">
    <property type="match status" value="2"/>
</dbReference>
<dbReference type="InterPro" id="IPR009061">
    <property type="entry name" value="DNA-bd_dom_put_sf"/>
</dbReference>
<dbReference type="PROSITE" id="PS50937">
    <property type="entry name" value="HTH_MERR_2"/>
    <property type="match status" value="2"/>
</dbReference>
<dbReference type="PANTHER" id="PTHR30204:SF93">
    <property type="entry name" value="HTH MERR-TYPE DOMAIN-CONTAINING PROTEIN"/>
    <property type="match status" value="1"/>
</dbReference>
<dbReference type="SUPFAM" id="SSF46955">
    <property type="entry name" value="Putative DNA-binding domain"/>
    <property type="match status" value="2"/>
</dbReference>
<dbReference type="InterPro" id="IPR000551">
    <property type="entry name" value="MerR-type_HTH_dom"/>
</dbReference>
<evidence type="ECO:0000259" key="2">
    <source>
        <dbReference type="PROSITE" id="PS50937"/>
    </source>
</evidence>
<feature type="domain" description="HTH merR-type" evidence="2">
    <location>
        <begin position="133"/>
        <end position="202"/>
    </location>
</feature>
<keyword evidence="4" id="KW-1185">Reference proteome</keyword>
<reference evidence="3 4" key="1">
    <citation type="submission" date="2019-01" db="EMBL/GenBank/DDBJ databases">
        <title>Ktedonosporobacter rubrisoli SCAWS-G2.</title>
        <authorList>
            <person name="Huang Y."/>
            <person name="Yan B."/>
        </authorList>
    </citation>
    <scope>NUCLEOTIDE SEQUENCE [LARGE SCALE GENOMIC DNA]</scope>
    <source>
        <strain evidence="3 4">SCAWS-G2</strain>
    </source>
</reference>
<dbReference type="EMBL" id="CP035758">
    <property type="protein sequence ID" value="QBD81941.1"/>
    <property type="molecule type" value="Genomic_DNA"/>
</dbReference>
<dbReference type="RefSeq" id="WP_129893002.1">
    <property type="nucleotide sequence ID" value="NZ_CP035758.1"/>
</dbReference>
<evidence type="ECO:0000313" key="3">
    <source>
        <dbReference type="EMBL" id="QBD81941.1"/>
    </source>
</evidence>
<dbReference type="OrthoDB" id="122388at2"/>
<dbReference type="PANTHER" id="PTHR30204">
    <property type="entry name" value="REDOX-CYCLING DRUG-SENSING TRANSCRIPTIONAL ACTIVATOR SOXR"/>
    <property type="match status" value="1"/>
</dbReference>
<keyword evidence="1" id="KW-0238">DNA-binding</keyword>
<feature type="domain" description="HTH merR-type" evidence="2">
    <location>
        <begin position="1"/>
        <end position="52"/>
    </location>
</feature>
<dbReference type="GO" id="GO:0003677">
    <property type="term" value="F:DNA binding"/>
    <property type="evidence" value="ECO:0007669"/>
    <property type="project" value="UniProtKB-KW"/>
</dbReference>
<dbReference type="Proteomes" id="UP000290365">
    <property type="component" value="Chromosome"/>
</dbReference>
<dbReference type="SMART" id="SM00422">
    <property type="entry name" value="HTH_MERR"/>
    <property type="match status" value="2"/>
</dbReference>
<protein>
    <submittedName>
        <fullName evidence="3">MerR family transcriptional regulator</fullName>
    </submittedName>
</protein>
<evidence type="ECO:0000256" key="1">
    <source>
        <dbReference type="ARBA" id="ARBA00023125"/>
    </source>
</evidence>
<dbReference type="Pfam" id="PF00376">
    <property type="entry name" value="MerR"/>
    <property type="match status" value="1"/>
</dbReference>
<accession>A0A4V0Z045</accession>
<organism evidence="3 4">
    <name type="scientific">Ktedonosporobacter rubrisoli</name>
    <dbReference type="NCBI Taxonomy" id="2509675"/>
    <lineage>
        <taxon>Bacteria</taxon>
        <taxon>Bacillati</taxon>
        <taxon>Chloroflexota</taxon>
        <taxon>Ktedonobacteria</taxon>
        <taxon>Ktedonobacterales</taxon>
        <taxon>Ktedonosporobacteraceae</taxon>
        <taxon>Ktedonosporobacter</taxon>
    </lineage>
</organism>
<dbReference type="Pfam" id="PF13411">
    <property type="entry name" value="MerR_1"/>
    <property type="match status" value="1"/>
</dbReference>
<gene>
    <name evidence="3" type="ORF">EPA93_40580</name>
</gene>
<name>A0A4V0Z045_KTERU</name>
<dbReference type="GO" id="GO:0003700">
    <property type="term" value="F:DNA-binding transcription factor activity"/>
    <property type="evidence" value="ECO:0007669"/>
    <property type="project" value="InterPro"/>
</dbReference>
<evidence type="ECO:0000313" key="4">
    <source>
        <dbReference type="Proteomes" id="UP000290365"/>
    </source>
</evidence>
<dbReference type="KEGG" id="kbs:EPA93_40580"/>
<proteinExistence type="predicted"/>
<dbReference type="InterPro" id="IPR047057">
    <property type="entry name" value="MerR_fam"/>
</dbReference>
<dbReference type="AlphaFoldDB" id="A0A4V0Z045"/>
<sequence length="243" mass="27715">MKKILRPVDLAQATGLSVQSIRNYERYGFIPPAERGPQGYRLYTAHHLHALRISRTIIASYGWARARLIMSTLHRHDLPAALALIDAYHAEIHGNRCHIEETLRALRTTSITIAPLFATEDAAKLKLLNERQGLLIREAARRVDVRVSALRFWEEQGLLHPARDRTSGYRFYDAEQMRNLQVIVLLRKAGYNFEAIRAILAQLAAGTPEQALQAAEKRLQELAEMSRRCLEALAELWAYIKTL</sequence>